<sequence length="225" mass="25040">MPDSDASPRNDYEREFVAMMADVDVLIESITNPHHRKILVNYRRHGLLEVAGRYAELLAPTMTVEEPAYRIVEGGKTTLLTGMAQVRAFYESLHALDMLVMWTGRQRMAVHDWGFAGEAQFSQFVPGRMMADNVFAAVGGEAQAQAQAEGGNKEGGVDPDAWYLVRRTFAFVWPYAADGRMIGEHVYEDPATKTVERVDKDVVITGARAAVLLAPIIDKYGRCED</sequence>
<name>A0A0J0XX02_9TREE</name>
<dbReference type="AlphaFoldDB" id="A0A0J0XX02"/>
<dbReference type="OrthoDB" id="10344658at2759"/>
<gene>
    <name evidence="1" type="ORF">CC85DRAFT_310380</name>
</gene>
<evidence type="ECO:0000313" key="2">
    <source>
        <dbReference type="Proteomes" id="UP000053611"/>
    </source>
</evidence>
<reference evidence="1 2" key="1">
    <citation type="submission" date="2015-03" db="EMBL/GenBank/DDBJ databases">
        <title>Genomics and transcriptomics of the oil-accumulating basidiomycete yeast T. oleaginosus allow insights into substrate utilization and the diverse evolutionary trajectories of mating systems in fungi.</title>
        <authorList>
            <consortium name="DOE Joint Genome Institute"/>
            <person name="Kourist R."/>
            <person name="Kracht O."/>
            <person name="Bracharz F."/>
            <person name="Lipzen A."/>
            <person name="Nolan M."/>
            <person name="Ohm R."/>
            <person name="Grigoriev I."/>
            <person name="Sun S."/>
            <person name="Heitman J."/>
            <person name="Bruck T."/>
            <person name="Nowrousian M."/>
        </authorList>
    </citation>
    <scope>NUCLEOTIDE SEQUENCE [LARGE SCALE GENOMIC DNA]</scope>
    <source>
        <strain evidence="1 2">IBC0246</strain>
    </source>
</reference>
<dbReference type="Proteomes" id="UP000053611">
    <property type="component" value="Unassembled WGS sequence"/>
</dbReference>
<evidence type="ECO:0000313" key="1">
    <source>
        <dbReference type="EMBL" id="KLT45573.1"/>
    </source>
</evidence>
<proteinExistence type="predicted"/>
<dbReference type="GeneID" id="28986500"/>
<evidence type="ECO:0008006" key="3">
    <source>
        <dbReference type="Google" id="ProtNLM"/>
    </source>
</evidence>
<keyword evidence="2" id="KW-1185">Reference proteome</keyword>
<organism evidence="1 2">
    <name type="scientific">Cutaneotrichosporon oleaginosum</name>
    <dbReference type="NCBI Taxonomy" id="879819"/>
    <lineage>
        <taxon>Eukaryota</taxon>
        <taxon>Fungi</taxon>
        <taxon>Dikarya</taxon>
        <taxon>Basidiomycota</taxon>
        <taxon>Agaricomycotina</taxon>
        <taxon>Tremellomycetes</taxon>
        <taxon>Trichosporonales</taxon>
        <taxon>Trichosporonaceae</taxon>
        <taxon>Cutaneotrichosporon</taxon>
    </lineage>
</organism>
<accession>A0A0J0XX02</accession>
<dbReference type="RefSeq" id="XP_018282064.1">
    <property type="nucleotide sequence ID" value="XM_018425897.1"/>
</dbReference>
<dbReference type="EMBL" id="KQ087180">
    <property type="protein sequence ID" value="KLT45573.1"/>
    <property type="molecule type" value="Genomic_DNA"/>
</dbReference>
<protein>
    <recommendedName>
        <fullName evidence="3">SnoaL-like domain-containing protein</fullName>
    </recommendedName>
</protein>